<proteinExistence type="predicted"/>
<evidence type="ECO:0000313" key="2">
    <source>
        <dbReference type="Proteomes" id="UP000810207"/>
    </source>
</evidence>
<dbReference type="Proteomes" id="UP000810207">
    <property type="component" value="Unassembled WGS sequence"/>
</dbReference>
<keyword evidence="2" id="KW-1185">Reference proteome</keyword>
<dbReference type="RefSeq" id="WP_211081942.1">
    <property type="nucleotide sequence ID" value="NZ_CBCSLC010000035.1"/>
</dbReference>
<reference evidence="1 2" key="1">
    <citation type="submission" date="2021-03" db="EMBL/GenBank/DDBJ databases">
        <title>Genomic Encyclopedia of Type Strains, Phase IV (KMG-IV): sequencing the most valuable type-strain genomes for metagenomic binning, comparative biology and taxonomic classification.</title>
        <authorList>
            <person name="Goeker M."/>
        </authorList>
    </citation>
    <scope>NUCLEOTIDE SEQUENCE [LARGE SCALE GENOMIC DNA]</scope>
    <source>
        <strain evidence="1 2">DSM 21292</strain>
    </source>
</reference>
<gene>
    <name evidence="1" type="ORF">J2Z28_001793</name>
</gene>
<name>A0ABS4RTS6_PAEXY</name>
<accession>A0ABS4RTS6</accession>
<protein>
    <submittedName>
        <fullName evidence="1">Uncharacterized protein HemX</fullName>
    </submittedName>
</protein>
<sequence length="91" mass="10518">MSGRILVELHDLMQAEKDLTHLMNLLKANKAHVQSIGESIGDWKGQAAEEMRSKMDQFLTVMARRIAEFEHQQVDLARYNYRMEEADRAGN</sequence>
<organism evidence="1 2">
    <name type="scientific">Paenibacillus xylanexedens</name>
    <dbReference type="NCBI Taxonomy" id="528191"/>
    <lineage>
        <taxon>Bacteria</taxon>
        <taxon>Bacillati</taxon>
        <taxon>Bacillota</taxon>
        <taxon>Bacilli</taxon>
        <taxon>Bacillales</taxon>
        <taxon>Paenibacillaceae</taxon>
        <taxon>Paenibacillus</taxon>
    </lineage>
</organism>
<evidence type="ECO:0000313" key="1">
    <source>
        <dbReference type="EMBL" id="MBP2245177.1"/>
    </source>
</evidence>
<dbReference type="EMBL" id="JAGIKV010000005">
    <property type="protein sequence ID" value="MBP2245177.1"/>
    <property type="molecule type" value="Genomic_DNA"/>
</dbReference>
<comment type="caution">
    <text evidence="1">The sequence shown here is derived from an EMBL/GenBank/DDBJ whole genome shotgun (WGS) entry which is preliminary data.</text>
</comment>